<evidence type="ECO:0000259" key="3">
    <source>
        <dbReference type="Pfam" id="PF13193"/>
    </source>
</evidence>
<dbReference type="Proteomes" id="UP000190037">
    <property type="component" value="Unassembled WGS sequence"/>
</dbReference>
<dbReference type="GO" id="GO:0016878">
    <property type="term" value="F:acid-thiol ligase activity"/>
    <property type="evidence" value="ECO:0007669"/>
    <property type="project" value="UniProtKB-ARBA"/>
</dbReference>
<evidence type="ECO:0008006" key="6">
    <source>
        <dbReference type="Google" id="ProtNLM"/>
    </source>
</evidence>
<keyword evidence="5" id="KW-1185">Reference proteome</keyword>
<dbReference type="Gene3D" id="3.40.50.12780">
    <property type="entry name" value="N-terminal domain of ligase-like"/>
    <property type="match status" value="1"/>
</dbReference>
<dbReference type="PANTHER" id="PTHR43767:SF1">
    <property type="entry name" value="NONRIBOSOMAL PEPTIDE SYNTHASE PES1 (EUROFUNG)-RELATED"/>
    <property type="match status" value="1"/>
</dbReference>
<gene>
    <name evidence="4" type="ORF">B4N89_35220</name>
</gene>
<dbReference type="InterPro" id="IPR050237">
    <property type="entry name" value="ATP-dep_AMP-bd_enzyme"/>
</dbReference>
<dbReference type="Pfam" id="PF00501">
    <property type="entry name" value="AMP-binding"/>
    <property type="match status" value="1"/>
</dbReference>
<dbReference type="PANTHER" id="PTHR43767">
    <property type="entry name" value="LONG-CHAIN-FATTY-ACID--COA LIGASE"/>
    <property type="match status" value="1"/>
</dbReference>
<dbReference type="STRING" id="159449.B4N89_35220"/>
<evidence type="ECO:0000313" key="4">
    <source>
        <dbReference type="EMBL" id="OPC79307.1"/>
    </source>
</evidence>
<dbReference type="InterPro" id="IPR042099">
    <property type="entry name" value="ANL_N_sf"/>
</dbReference>
<feature type="domain" description="AMP-dependent synthetase/ligase" evidence="2">
    <location>
        <begin position="81"/>
        <end position="434"/>
    </location>
</feature>
<sequence>MDDFADPRRGEGESVHPPERSGRTRSVREPVFAISLTSSKTLAYRSRADADRADDEHEGIPMAGGTIDGFQVHGQDIPWLLRHWAEHRPEHPALVWEPAEGTGRTWTYAELLRDTERLAAGLTGRGIGRGAKVLVHSENCPEMVLAWLACATVGAVAVTTNTRATPAEIAYFVERADCVAAVTQPHLAAPLAQSGAALEWVAVIDGTAPDPLPFADLYDDAATWTGRPIEPLLPFGIMFTSGTTSRPKAVVHTHANAIWASRSGPRSIDLGPDDRYLIHLPFFHVNAQSWSFFSVLGAGATAVLTPKWSTSRFWDVVTRHGITHMSLMPFCFGVLAAPNRPETALRVGVFGQVAPALDTMLGLRVYAAFGMTETVTHAITGKPTEHLPARSMGRPAPGYSCAVVDPETGRECAEGEVGELWLRGQRGVQLFLEYHGDPQATEAAFVGDWFRTGDMVLLGAGGNVFYRERDKDLLKVGGENVSAREVEDVIGAIPGVGSVAVVGKHHDFLSEVVVAFVIRKPDAPEEGTLEKRILAACRERLSDYKVPRAVYFVDAFPLGTLDKVLKKSLRELADARPAL</sequence>
<dbReference type="SUPFAM" id="SSF56801">
    <property type="entry name" value="Acetyl-CoA synthetase-like"/>
    <property type="match status" value="1"/>
</dbReference>
<proteinExistence type="predicted"/>
<accession>A0A1T3NR02</accession>
<reference evidence="4 5" key="1">
    <citation type="submission" date="2017-03" db="EMBL/GenBank/DDBJ databases">
        <title>Draft genome sequence of Streptomyces scabrisporus NF3, endophyte isolated from Amphipterygium adstringens.</title>
        <authorList>
            <person name="Vazquez M."/>
            <person name="Ceapa C.D."/>
            <person name="Rodriguez Luna D."/>
            <person name="Sanchez Esquivel S."/>
        </authorList>
    </citation>
    <scope>NUCLEOTIDE SEQUENCE [LARGE SCALE GENOMIC DNA]</scope>
    <source>
        <strain evidence="4 5">NF3</strain>
    </source>
</reference>
<dbReference type="InterPro" id="IPR045851">
    <property type="entry name" value="AMP-bd_C_sf"/>
</dbReference>
<dbReference type="Pfam" id="PF13193">
    <property type="entry name" value="AMP-binding_C"/>
    <property type="match status" value="1"/>
</dbReference>
<feature type="domain" description="AMP-binding enzyme C-terminal" evidence="3">
    <location>
        <begin position="485"/>
        <end position="558"/>
    </location>
</feature>
<dbReference type="AlphaFoldDB" id="A0A1T3NR02"/>
<evidence type="ECO:0000259" key="2">
    <source>
        <dbReference type="Pfam" id="PF00501"/>
    </source>
</evidence>
<dbReference type="InterPro" id="IPR020845">
    <property type="entry name" value="AMP-binding_CS"/>
</dbReference>
<protein>
    <recommendedName>
        <fullName evidence="6">ATP-dependent acyl-CoA ligase</fullName>
    </recommendedName>
</protein>
<dbReference type="InterPro" id="IPR025110">
    <property type="entry name" value="AMP-bd_C"/>
</dbReference>
<organism evidence="4 5">
    <name type="scientific">Embleya scabrispora</name>
    <dbReference type="NCBI Taxonomy" id="159449"/>
    <lineage>
        <taxon>Bacteria</taxon>
        <taxon>Bacillati</taxon>
        <taxon>Actinomycetota</taxon>
        <taxon>Actinomycetes</taxon>
        <taxon>Kitasatosporales</taxon>
        <taxon>Streptomycetaceae</taxon>
        <taxon>Embleya</taxon>
    </lineage>
</organism>
<evidence type="ECO:0000256" key="1">
    <source>
        <dbReference type="SAM" id="MobiDB-lite"/>
    </source>
</evidence>
<dbReference type="InterPro" id="IPR000873">
    <property type="entry name" value="AMP-dep_synth/lig_dom"/>
</dbReference>
<dbReference type="PROSITE" id="PS00455">
    <property type="entry name" value="AMP_BINDING"/>
    <property type="match status" value="1"/>
</dbReference>
<dbReference type="Gene3D" id="3.30.300.30">
    <property type="match status" value="1"/>
</dbReference>
<comment type="caution">
    <text evidence="4">The sequence shown here is derived from an EMBL/GenBank/DDBJ whole genome shotgun (WGS) entry which is preliminary data.</text>
</comment>
<name>A0A1T3NR02_9ACTN</name>
<dbReference type="EMBL" id="MWQN01000002">
    <property type="protein sequence ID" value="OPC79307.1"/>
    <property type="molecule type" value="Genomic_DNA"/>
</dbReference>
<feature type="region of interest" description="Disordered" evidence="1">
    <location>
        <begin position="1"/>
        <end position="28"/>
    </location>
</feature>
<evidence type="ECO:0000313" key="5">
    <source>
        <dbReference type="Proteomes" id="UP000190037"/>
    </source>
</evidence>